<keyword evidence="7 14" id="KW-0547">Nucleotide-binding</keyword>
<evidence type="ECO:0000256" key="5">
    <source>
        <dbReference type="ARBA" id="ARBA00022573"/>
    </source>
</evidence>
<dbReference type="SUPFAM" id="SSF89028">
    <property type="entry name" value="Cobalamin adenosyltransferase-like"/>
    <property type="match status" value="1"/>
</dbReference>
<dbReference type="UniPathway" id="UPA00148">
    <property type="reaction ID" value="UER00233"/>
</dbReference>
<dbReference type="AlphaFoldDB" id="A0A1G8S5Q4"/>
<dbReference type="Proteomes" id="UP000183255">
    <property type="component" value="Unassembled WGS sequence"/>
</dbReference>
<evidence type="ECO:0000313" key="16">
    <source>
        <dbReference type="EMBL" id="SDJ24526.1"/>
    </source>
</evidence>
<gene>
    <name evidence="16" type="ORF">SAMN05421804_11069</name>
</gene>
<evidence type="ECO:0000256" key="13">
    <source>
        <dbReference type="ARBA" id="ARBA00048692"/>
    </source>
</evidence>
<evidence type="ECO:0000256" key="7">
    <source>
        <dbReference type="ARBA" id="ARBA00022741"/>
    </source>
</evidence>
<name>A0A1G8S5Q4_9CLOT</name>
<dbReference type="RefSeq" id="WP_031577383.1">
    <property type="nucleotide sequence ID" value="NZ_DAMAXS010000084.1"/>
</dbReference>
<dbReference type="GO" id="GO:0009236">
    <property type="term" value="P:cobalamin biosynthetic process"/>
    <property type="evidence" value="ECO:0007669"/>
    <property type="project" value="UniProtKB-UniRule"/>
</dbReference>
<dbReference type="EC" id="2.5.1.17" evidence="3 14"/>
<evidence type="ECO:0000256" key="9">
    <source>
        <dbReference type="ARBA" id="ARBA00031529"/>
    </source>
</evidence>
<feature type="domain" description="Cobalamin adenosyltransferase-like" evidence="15">
    <location>
        <begin position="3"/>
        <end position="170"/>
    </location>
</feature>
<dbReference type="Pfam" id="PF01923">
    <property type="entry name" value="Cob_adeno_trans"/>
    <property type="match status" value="1"/>
</dbReference>
<organism evidence="16 17">
    <name type="scientific">Proteiniclasticum ruminis</name>
    <dbReference type="NCBI Taxonomy" id="398199"/>
    <lineage>
        <taxon>Bacteria</taxon>
        <taxon>Bacillati</taxon>
        <taxon>Bacillota</taxon>
        <taxon>Clostridia</taxon>
        <taxon>Eubacteriales</taxon>
        <taxon>Clostridiaceae</taxon>
        <taxon>Proteiniclasticum</taxon>
    </lineage>
</organism>
<evidence type="ECO:0000256" key="14">
    <source>
        <dbReference type="RuleBase" id="RU366026"/>
    </source>
</evidence>
<dbReference type="GO" id="GO:0005524">
    <property type="term" value="F:ATP binding"/>
    <property type="evidence" value="ECO:0007669"/>
    <property type="project" value="UniProtKB-UniRule"/>
</dbReference>
<evidence type="ECO:0000256" key="2">
    <source>
        <dbReference type="ARBA" id="ARBA00007487"/>
    </source>
</evidence>
<evidence type="ECO:0000256" key="1">
    <source>
        <dbReference type="ARBA" id="ARBA00005121"/>
    </source>
</evidence>
<dbReference type="Gene3D" id="1.20.1200.10">
    <property type="entry name" value="Cobalamin adenosyltransferase-like"/>
    <property type="match status" value="1"/>
</dbReference>
<evidence type="ECO:0000313" key="17">
    <source>
        <dbReference type="Proteomes" id="UP000183255"/>
    </source>
</evidence>
<dbReference type="GO" id="GO:0008817">
    <property type="term" value="F:corrinoid adenosyltransferase activity"/>
    <property type="evidence" value="ECO:0007669"/>
    <property type="project" value="UniProtKB-UniRule"/>
</dbReference>
<evidence type="ECO:0000256" key="8">
    <source>
        <dbReference type="ARBA" id="ARBA00022840"/>
    </source>
</evidence>
<evidence type="ECO:0000256" key="10">
    <source>
        <dbReference type="ARBA" id="ARBA00033334"/>
    </source>
</evidence>
<keyword evidence="5 14" id="KW-0169">Cobalamin biosynthesis</keyword>
<keyword evidence="8 14" id="KW-0067">ATP-binding</keyword>
<evidence type="ECO:0000259" key="15">
    <source>
        <dbReference type="Pfam" id="PF01923"/>
    </source>
</evidence>
<evidence type="ECO:0000256" key="11">
    <source>
        <dbReference type="ARBA" id="ARBA00033354"/>
    </source>
</evidence>
<dbReference type="InterPro" id="IPR029499">
    <property type="entry name" value="PduO-typ"/>
</dbReference>
<dbReference type="EMBL" id="FNDZ01000010">
    <property type="protein sequence ID" value="SDJ24526.1"/>
    <property type="molecule type" value="Genomic_DNA"/>
</dbReference>
<comment type="pathway">
    <text evidence="1 14">Cofactor biosynthesis; adenosylcobalamin biosynthesis; adenosylcobalamin from cob(II)yrinate a,c-diamide: step 2/7.</text>
</comment>
<comment type="catalytic activity">
    <reaction evidence="13 14">
        <text>2 cob(II)alamin + reduced [electron-transfer flavoprotein] + 2 ATP = 2 adenosylcob(III)alamin + 2 triphosphate + oxidized [electron-transfer flavoprotein] + 3 H(+)</text>
        <dbReference type="Rhea" id="RHEA:28671"/>
        <dbReference type="Rhea" id="RHEA-COMP:10685"/>
        <dbReference type="Rhea" id="RHEA-COMP:10686"/>
        <dbReference type="ChEBI" id="CHEBI:15378"/>
        <dbReference type="ChEBI" id="CHEBI:16304"/>
        <dbReference type="ChEBI" id="CHEBI:18036"/>
        <dbReference type="ChEBI" id="CHEBI:18408"/>
        <dbReference type="ChEBI" id="CHEBI:30616"/>
        <dbReference type="ChEBI" id="CHEBI:57692"/>
        <dbReference type="ChEBI" id="CHEBI:58307"/>
        <dbReference type="EC" id="2.5.1.17"/>
    </reaction>
</comment>
<dbReference type="InterPro" id="IPR016030">
    <property type="entry name" value="CblAdoTrfase-like"/>
</dbReference>
<dbReference type="NCBIfam" id="TIGR00636">
    <property type="entry name" value="PduO_Nterm"/>
    <property type="match status" value="1"/>
</dbReference>
<comment type="similarity">
    <text evidence="2 14">Belongs to the Cob(I)alamin adenosyltransferase family.</text>
</comment>
<dbReference type="PANTHER" id="PTHR12213:SF0">
    <property type="entry name" value="CORRINOID ADENOSYLTRANSFERASE MMAB"/>
    <property type="match status" value="1"/>
</dbReference>
<reference evidence="16 17" key="1">
    <citation type="submission" date="2016-10" db="EMBL/GenBank/DDBJ databases">
        <authorList>
            <person name="de Groot N.N."/>
        </authorList>
    </citation>
    <scope>NUCLEOTIDE SEQUENCE [LARGE SCALE GENOMIC DNA]</scope>
    <source>
        <strain evidence="16 17">CGMCC 1.5058</strain>
    </source>
</reference>
<evidence type="ECO:0000256" key="3">
    <source>
        <dbReference type="ARBA" id="ARBA00012454"/>
    </source>
</evidence>
<comment type="catalytic activity">
    <reaction evidence="12 14">
        <text>2 cob(II)yrinate a,c diamide + reduced [electron-transfer flavoprotein] + 2 ATP = 2 adenosylcob(III)yrinate a,c-diamide + 2 triphosphate + oxidized [electron-transfer flavoprotein] + 3 H(+)</text>
        <dbReference type="Rhea" id="RHEA:11528"/>
        <dbReference type="Rhea" id="RHEA-COMP:10685"/>
        <dbReference type="Rhea" id="RHEA-COMP:10686"/>
        <dbReference type="ChEBI" id="CHEBI:15378"/>
        <dbReference type="ChEBI" id="CHEBI:18036"/>
        <dbReference type="ChEBI" id="CHEBI:30616"/>
        <dbReference type="ChEBI" id="CHEBI:57692"/>
        <dbReference type="ChEBI" id="CHEBI:58307"/>
        <dbReference type="ChEBI" id="CHEBI:58503"/>
        <dbReference type="ChEBI" id="CHEBI:58537"/>
        <dbReference type="EC" id="2.5.1.17"/>
    </reaction>
</comment>
<dbReference type="PANTHER" id="PTHR12213">
    <property type="entry name" value="CORRINOID ADENOSYLTRANSFERASE"/>
    <property type="match status" value="1"/>
</dbReference>
<dbReference type="InterPro" id="IPR036451">
    <property type="entry name" value="CblAdoTrfase-like_sf"/>
</dbReference>
<evidence type="ECO:0000256" key="4">
    <source>
        <dbReference type="ARBA" id="ARBA00020963"/>
    </source>
</evidence>
<proteinExistence type="inferred from homology"/>
<evidence type="ECO:0000256" key="12">
    <source>
        <dbReference type="ARBA" id="ARBA00048555"/>
    </source>
</evidence>
<sequence>MGIVTKTGDQGTTGTLGGKRIPKSSSLIELNGQIDEVNASLGYLNSLIEEGKAFDKKQELMEFIRFIQNGLYNLGTEISSGFTIVRFNETHPAMLEAKIDELTALMPPQTKFILFSGAKEATYAHVVRSVSRRCERQFVRYLLEENIDPFPQCYKFLNRLSDYLFTVARFLNQELGGEEIETSPWNS</sequence>
<evidence type="ECO:0000256" key="6">
    <source>
        <dbReference type="ARBA" id="ARBA00022679"/>
    </source>
</evidence>
<accession>A0A1G8S5Q4</accession>
<protein>
    <recommendedName>
        <fullName evidence="4 14">Corrinoid adenosyltransferase</fullName>
        <ecNumber evidence="3 14">2.5.1.17</ecNumber>
    </recommendedName>
    <alternativeName>
        <fullName evidence="9 14">Cob(II)alamin adenosyltransferase</fullName>
    </alternativeName>
    <alternativeName>
        <fullName evidence="11 14">Cob(II)yrinic acid a,c-diamide adenosyltransferase</fullName>
    </alternativeName>
    <alternativeName>
        <fullName evidence="10 14">Cobinamide/cobalamin adenosyltransferase</fullName>
    </alternativeName>
</protein>
<keyword evidence="6 14" id="KW-0808">Transferase</keyword>